<evidence type="ECO:0000259" key="6">
    <source>
        <dbReference type="Pfam" id="PF00155"/>
    </source>
</evidence>
<evidence type="ECO:0000313" key="7">
    <source>
        <dbReference type="EMBL" id="AGZ40519.1"/>
    </source>
</evidence>
<evidence type="ECO:0000313" key="8">
    <source>
        <dbReference type="Proteomes" id="UP000017746"/>
    </source>
</evidence>
<dbReference type="InterPro" id="IPR004839">
    <property type="entry name" value="Aminotransferase_I/II_large"/>
</dbReference>
<dbReference type="Gene3D" id="3.40.640.10">
    <property type="entry name" value="Type I PLP-dependent aspartate aminotransferase-like (Major domain)"/>
    <property type="match status" value="1"/>
</dbReference>
<reference evidence="7 8" key="1">
    <citation type="journal article" date="2014" name="J. Biotechnol.">
        <title>Complete genome sequence of the actinobacterium Actinoplanes friuliensis HAG 010964, producer of the lipopeptide antibiotic friulimycin.</title>
        <authorList>
            <person name="Ruckert C."/>
            <person name="Szczepanowski R."/>
            <person name="Albersmeier A."/>
            <person name="Goesmann A."/>
            <person name="Fischer N."/>
            <person name="Steinkamper A."/>
            <person name="Puhler A."/>
            <person name="Biener R."/>
            <person name="Schwartz D."/>
            <person name="Kalinowski J."/>
        </authorList>
    </citation>
    <scope>NUCLEOTIDE SEQUENCE [LARGE SCALE GENOMIC DNA]</scope>
    <source>
        <strain evidence="7 8">DSM 7358</strain>
    </source>
</reference>
<keyword evidence="4" id="KW-0456">Lyase</keyword>
<keyword evidence="7" id="KW-0032">Aminotransferase</keyword>
<dbReference type="CDD" id="cd00609">
    <property type="entry name" value="AAT_like"/>
    <property type="match status" value="1"/>
</dbReference>
<comment type="cofactor">
    <cofactor evidence="1">
        <name>pyridoxal 5'-phosphate</name>
        <dbReference type="ChEBI" id="CHEBI:597326"/>
    </cofactor>
</comment>
<evidence type="ECO:0000256" key="4">
    <source>
        <dbReference type="ARBA" id="ARBA00023239"/>
    </source>
</evidence>
<dbReference type="OrthoDB" id="3224382at2"/>
<dbReference type="Gene3D" id="3.90.1150.10">
    <property type="entry name" value="Aspartate Aminotransferase, domain 1"/>
    <property type="match status" value="1"/>
</dbReference>
<dbReference type="SUPFAM" id="SSF53383">
    <property type="entry name" value="PLP-dependent transferases"/>
    <property type="match status" value="1"/>
</dbReference>
<dbReference type="RefSeq" id="WP_023360468.1">
    <property type="nucleotide sequence ID" value="NC_022657.1"/>
</dbReference>
<dbReference type="InterPro" id="IPR015421">
    <property type="entry name" value="PyrdxlP-dep_Trfase_major"/>
</dbReference>
<dbReference type="EMBL" id="CP006272">
    <property type="protein sequence ID" value="AGZ40519.1"/>
    <property type="molecule type" value="Genomic_DNA"/>
</dbReference>
<protein>
    <recommendedName>
        <fullName evidence="2">cysteine-S-conjugate beta-lyase</fullName>
        <ecNumber evidence="2">4.4.1.13</ecNumber>
    </recommendedName>
</protein>
<dbReference type="InterPro" id="IPR015424">
    <property type="entry name" value="PyrdxlP-dep_Trfase"/>
</dbReference>
<name>U5VUG9_9ACTN</name>
<dbReference type="STRING" id="1246995.AFR_11150"/>
<evidence type="ECO:0000256" key="1">
    <source>
        <dbReference type="ARBA" id="ARBA00001933"/>
    </source>
</evidence>
<comment type="similarity">
    <text evidence="5">Belongs to the class-II pyridoxal-phosphate-dependent aminotransferase family. MalY/PatB cystathionine beta-lyase subfamily.</text>
</comment>
<sequence>MHVDPLETLRRRRSVKWRTYPADVLPLFVAEMDYALAPPIAAALRAAVDASDTGYSAAQPDLGIALSGFAARHWDWELDPASVTAVTDVGVGVVELLRLLVRPAGSVVISPPVYPPFFDWPPEAQAQVREVPLTAEFHLDLPALEQAFAAHPAVYILCNPQNPVGRVHTRDELTALVRLARLYGVTIVSDEIHAPLVLPGAEFTPLLTVPGAGQVAITVASASKGFNLAGLKCAAIVTGSPAMAAVVDRLPPDVRWRTGHLGVIATVAAYTEGDDWLASLHTALDARRTQLGELLRTRLPTISWRPPEATFLAWLDCRALGADDEPQQLFLTSAKVALEPGTRFGAAGAGYVRLNYATSPDILDEATARMASTTPR</sequence>
<dbReference type="PANTHER" id="PTHR43525">
    <property type="entry name" value="PROTEIN MALY"/>
    <property type="match status" value="1"/>
</dbReference>
<dbReference type="KEGG" id="afs:AFR_11150"/>
<feature type="domain" description="Aminotransferase class I/classII large" evidence="6">
    <location>
        <begin position="47"/>
        <end position="367"/>
    </location>
</feature>
<evidence type="ECO:0000256" key="3">
    <source>
        <dbReference type="ARBA" id="ARBA00022898"/>
    </source>
</evidence>
<dbReference type="GO" id="GO:0047804">
    <property type="term" value="F:cysteine-S-conjugate beta-lyase activity"/>
    <property type="evidence" value="ECO:0007669"/>
    <property type="project" value="UniProtKB-EC"/>
</dbReference>
<dbReference type="AlphaFoldDB" id="U5VUG9"/>
<accession>U5VUG9</accession>
<evidence type="ECO:0000256" key="2">
    <source>
        <dbReference type="ARBA" id="ARBA00012224"/>
    </source>
</evidence>
<dbReference type="EC" id="4.4.1.13" evidence="2"/>
<dbReference type="Pfam" id="PF00155">
    <property type="entry name" value="Aminotran_1_2"/>
    <property type="match status" value="1"/>
</dbReference>
<dbReference type="InterPro" id="IPR015422">
    <property type="entry name" value="PyrdxlP-dep_Trfase_small"/>
</dbReference>
<dbReference type="PANTHER" id="PTHR43525:SF2">
    <property type="entry name" value="CYSTATHIONINE BETA-LYASE-RELATED"/>
    <property type="match status" value="1"/>
</dbReference>
<organism evidence="7 8">
    <name type="scientific">Actinoplanes friuliensis DSM 7358</name>
    <dbReference type="NCBI Taxonomy" id="1246995"/>
    <lineage>
        <taxon>Bacteria</taxon>
        <taxon>Bacillati</taxon>
        <taxon>Actinomycetota</taxon>
        <taxon>Actinomycetes</taxon>
        <taxon>Micromonosporales</taxon>
        <taxon>Micromonosporaceae</taxon>
        <taxon>Actinoplanes</taxon>
    </lineage>
</organism>
<dbReference type="InterPro" id="IPR051798">
    <property type="entry name" value="Class-II_PLP-Dep_Aminotrans"/>
</dbReference>
<keyword evidence="8" id="KW-1185">Reference proteome</keyword>
<dbReference type="eggNOG" id="COG1168">
    <property type="taxonomic scope" value="Bacteria"/>
</dbReference>
<dbReference type="GO" id="GO:0008483">
    <property type="term" value="F:transaminase activity"/>
    <property type="evidence" value="ECO:0007669"/>
    <property type="project" value="UniProtKB-KW"/>
</dbReference>
<proteinExistence type="inferred from homology"/>
<dbReference type="Proteomes" id="UP000017746">
    <property type="component" value="Chromosome"/>
</dbReference>
<dbReference type="HOGENOM" id="CLU_017584_15_2_11"/>
<keyword evidence="3" id="KW-0663">Pyridoxal phosphate</keyword>
<dbReference type="PATRIC" id="fig|1246995.3.peg.2271"/>
<gene>
    <name evidence="7" type="ORF">AFR_11150</name>
</gene>
<dbReference type="GO" id="GO:0030170">
    <property type="term" value="F:pyridoxal phosphate binding"/>
    <property type="evidence" value="ECO:0007669"/>
    <property type="project" value="InterPro"/>
</dbReference>
<evidence type="ECO:0000256" key="5">
    <source>
        <dbReference type="ARBA" id="ARBA00037974"/>
    </source>
</evidence>
<keyword evidence="7" id="KW-0808">Transferase</keyword>